<keyword evidence="3" id="KW-1133">Transmembrane helix</keyword>
<feature type="transmembrane region" description="Helical" evidence="3">
    <location>
        <begin position="38"/>
        <end position="59"/>
    </location>
</feature>
<accession>A0A7Z8JWI2</accession>
<protein>
    <submittedName>
        <fullName evidence="5">Monovalent cation/H+ antiporter subunit D family protein</fullName>
    </submittedName>
</protein>
<organism evidence="5 6">
    <name type="scientific">Cellulomonas hominis</name>
    <dbReference type="NCBI Taxonomy" id="156981"/>
    <lineage>
        <taxon>Bacteria</taxon>
        <taxon>Bacillati</taxon>
        <taxon>Actinomycetota</taxon>
        <taxon>Actinomycetes</taxon>
        <taxon>Micrococcales</taxon>
        <taxon>Cellulomonadaceae</taxon>
        <taxon>Cellulomonas</taxon>
    </lineage>
</organism>
<feature type="transmembrane region" description="Helical" evidence="3">
    <location>
        <begin position="79"/>
        <end position="101"/>
    </location>
</feature>
<keyword evidence="2 3" id="KW-0812">Transmembrane</keyword>
<feature type="transmembrane region" description="Helical" evidence="3">
    <location>
        <begin position="6"/>
        <end position="26"/>
    </location>
</feature>
<dbReference type="EMBL" id="SZYE01000273">
    <property type="protein sequence ID" value="TKR22015.1"/>
    <property type="molecule type" value="Genomic_DNA"/>
</dbReference>
<feature type="transmembrane region" description="Helical" evidence="3">
    <location>
        <begin position="248"/>
        <end position="267"/>
    </location>
</feature>
<keyword evidence="3" id="KW-0472">Membrane</keyword>
<proteinExistence type="predicted"/>
<evidence type="ECO:0000259" key="4">
    <source>
        <dbReference type="Pfam" id="PF00361"/>
    </source>
</evidence>
<dbReference type="InterPro" id="IPR001750">
    <property type="entry name" value="ND/Mrp_TM"/>
</dbReference>
<evidence type="ECO:0000313" key="5">
    <source>
        <dbReference type="EMBL" id="TKR22015.1"/>
    </source>
</evidence>
<gene>
    <name evidence="5" type="ORF">FA014_18730</name>
</gene>
<name>A0A7Z8JWI2_9CELL</name>
<dbReference type="GO" id="GO:0012505">
    <property type="term" value="C:endomembrane system"/>
    <property type="evidence" value="ECO:0007669"/>
    <property type="project" value="UniProtKB-SubCell"/>
</dbReference>
<feature type="transmembrane region" description="Helical" evidence="3">
    <location>
        <begin position="378"/>
        <end position="396"/>
    </location>
</feature>
<dbReference type="PANTHER" id="PTHR43373:SF1">
    <property type="entry name" value="NA(+)_H(+) ANTIPORTER SUBUNIT A"/>
    <property type="match status" value="1"/>
</dbReference>
<dbReference type="PANTHER" id="PTHR43373">
    <property type="entry name" value="NA(+)/H(+) ANTIPORTER SUBUNIT"/>
    <property type="match status" value="1"/>
</dbReference>
<reference evidence="5 6" key="1">
    <citation type="submission" date="2019-05" db="EMBL/GenBank/DDBJ databases">
        <title>Genome sequence of Cellulomonas hominis strain CS1.</title>
        <authorList>
            <person name="Belmont J."/>
            <person name="Maclea K.S."/>
        </authorList>
    </citation>
    <scope>NUCLEOTIDE SEQUENCE [LARGE SCALE GENOMIC DNA]</scope>
    <source>
        <strain evidence="5 6">CS1</strain>
    </source>
</reference>
<feature type="transmembrane region" description="Helical" evidence="3">
    <location>
        <begin position="340"/>
        <end position="358"/>
    </location>
</feature>
<dbReference type="InterPro" id="IPR050616">
    <property type="entry name" value="CPA3_Na-H_Antiporter_A"/>
</dbReference>
<evidence type="ECO:0000313" key="6">
    <source>
        <dbReference type="Proteomes" id="UP000308121"/>
    </source>
</evidence>
<feature type="transmembrane region" description="Helical" evidence="3">
    <location>
        <begin position="136"/>
        <end position="153"/>
    </location>
</feature>
<feature type="transmembrane region" description="Helical" evidence="3">
    <location>
        <begin position="165"/>
        <end position="186"/>
    </location>
</feature>
<feature type="domain" description="NADH:quinone oxidoreductase/Mrp antiporter transmembrane" evidence="4">
    <location>
        <begin position="130"/>
        <end position="426"/>
    </location>
</feature>
<sequence length="469" mass="48537">MTTTSWLPVLVLATSLVPAVVIFLLPEERNRTRTILNLAGALAKVGLVVALIPPVLAGRRFEWRVAFLPQVDLVLRVEALGLLFLGLSAFLWLLTTVYAIGYLKDEGRHRSRFFGFFSLCVVASSGIALSGNLVTFVVFYELLTLATYPLVAHQQTASALRGARVYLTYTLGGGVALLLGAVWLTALAGPAEFTRGGSPAVAALAAADPGAARAALALLLAGLGVKAALVPLHGWLPRAMVAPAPVSALLHAVAVVKAGVFGIVLVVDELAGPALAAELGLLGPLLVVSCATILWGSVRALRQDGLKARLACSTVAQVAYVTLGIALLSPVATVGGLAHIVHQGLMKITLFFCAGLLAQRLGATRVSELAGAGRRMPLTCAAFTVGALGMIGLPPVAGFVSKWYLGLGAVDAGQSWVLAVLVASSLLNAAYFLPVVGRMWWGRAADRAVPAAAAPPAAARTRLEAPPAL</sequence>
<feature type="transmembrane region" description="Helical" evidence="3">
    <location>
        <begin position="279"/>
        <end position="298"/>
    </location>
</feature>
<evidence type="ECO:0000256" key="2">
    <source>
        <dbReference type="RuleBase" id="RU000320"/>
    </source>
</evidence>
<dbReference type="RefSeq" id="WP_154731118.1">
    <property type="nucleotide sequence ID" value="NZ_SZYE01000273.1"/>
</dbReference>
<feature type="non-terminal residue" evidence="5">
    <location>
        <position position="469"/>
    </location>
</feature>
<dbReference type="AlphaFoldDB" id="A0A7Z8JWI2"/>
<dbReference type="Proteomes" id="UP000308121">
    <property type="component" value="Unassembled WGS sequence"/>
</dbReference>
<feature type="transmembrane region" description="Helical" evidence="3">
    <location>
        <begin position="416"/>
        <end position="437"/>
    </location>
</feature>
<feature type="transmembrane region" description="Helical" evidence="3">
    <location>
        <begin position="310"/>
        <end position="328"/>
    </location>
</feature>
<evidence type="ECO:0000256" key="1">
    <source>
        <dbReference type="ARBA" id="ARBA00004127"/>
    </source>
</evidence>
<feature type="transmembrane region" description="Helical" evidence="3">
    <location>
        <begin position="214"/>
        <end position="236"/>
    </location>
</feature>
<feature type="transmembrane region" description="Helical" evidence="3">
    <location>
        <begin position="113"/>
        <end position="130"/>
    </location>
</feature>
<dbReference type="OrthoDB" id="9811798at2"/>
<dbReference type="PRINTS" id="PR01434">
    <property type="entry name" value="NADHDHGNASE5"/>
</dbReference>
<comment type="caution">
    <text evidence="5">The sequence shown here is derived from an EMBL/GenBank/DDBJ whole genome shotgun (WGS) entry which is preliminary data.</text>
</comment>
<dbReference type="Pfam" id="PF00361">
    <property type="entry name" value="Proton_antipo_M"/>
    <property type="match status" value="1"/>
</dbReference>
<evidence type="ECO:0000256" key="3">
    <source>
        <dbReference type="SAM" id="Phobius"/>
    </source>
</evidence>
<dbReference type="GO" id="GO:0016020">
    <property type="term" value="C:membrane"/>
    <property type="evidence" value="ECO:0007669"/>
    <property type="project" value="UniProtKB-SubCell"/>
</dbReference>
<comment type="subcellular location">
    <subcellularLocation>
        <location evidence="1">Endomembrane system</location>
        <topology evidence="1">Multi-pass membrane protein</topology>
    </subcellularLocation>
    <subcellularLocation>
        <location evidence="2">Membrane</location>
        <topology evidence="2">Multi-pass membrane protein</topology>
    </subcellularLocation>
</comment>